<name>A0A653AD76_9BACT</name>
<reference evidence="1" key="1">
    <citation type="submission" date="2018-07" db="EMBL/GenBank/DDBJ databases">
        <authorList>
            <consortium name="Genoscope - CEA"/>
            <person name="William W."/>
        </authorList>
    </citation>
    <scope>NUCLEOTIDE SEQUENCE</scope>
    <source>
        <strain evidence="1">IK1</strain>
    </source>
</reference>
<evidence type="ECO:0000313" key="1">
    <source>
        <dbReference type="EMBL" id="VBB46018.1"/>
    </source>
</evidence>
<sequence>MKTDIEKSQYFKALSRIEELLPLVSYETSTNDPNSVELCLMSDIVEKYKKFHYPI</sequence>
<dbReference type="EMBL" id="UPXZ01000032">
    <property type="protein sequence ID" value="VBB46018.1"/>
    <property type="molecule type" value="Genomic_DNA"/>
</dbReference>
<proteinExistence type="predicted"/>
<gene>
    <name evidence="1" type="ORF">TRIP_D380004</name>
</gene>
<dbReference type="AlphaFoldDB" id="A0A653AD76"/>
<organism evidence="1">
    <name type="scientific">uncultured Paludibacter sp</name>
    <dbReference type="NCBI Taxonomy" id="497635"/>
    <lineage>
        <taxon>Bacteria</taxon>
        <taxon>Pseudomonadati</taxon>
        <taxon>Bacteroidota</taxon>
        <taxon>Bacteroidia</taxon>
        <taxon>Bacteroidales</taxon>
        <taxon>Paludibacteraceae</taxon>
        <taxon>Paludibacter</taxon>
        <taxon>environmental samples</taxon>
    </lineage>
</organism>
<accession>A0A653AD76</accession>
<protein>
    <submittedName>
        <fullName evidence="1">Uncharacterized protein</fullName>
    </submittedName>
</protein>